<sequence length="343" mass="36337">MTATTTPMPPSTTTTMIPTTTTMAPTTTTMVTTTTTTMTATTTTMPPSTTTTMIPTTTTMAPTTTIRAPTTTTTVASTTTTGISSSITSTVVAPSTNIMMTDTAITAVFTPVSEVVGVNESMNALVTESVGLSDSTYGGELMSPELAWTGSYEMVTLWKRLRSGVRRSGDDLVFGDLSGEDDGIATIKTSSITGLSTSASIIISAISSRAYPLEKTTATIMNPCETARTSVGGYASSISSMKNGFSVYSMISTGIDHQVPDSYDPWNKFVKIHYIIIYMNLITDKYQCYFFVFFYSTYSCATSHSFPVGLDDDDARGDGGGGGGCYYPPTMLLVLLFLSSSFG</sequence>
<proteinExistence type="predicted"/>
<gene>
    <name evidence="2" type="ORF">TSG867_LOCUS6301</name>
</gene>
<protein>
    <submittedName>
        <fullName evidence="2">Uncharacterized protein</fullName>
    </submittedName>
</protein>
<dbReference type="EMBL" id="CAJOBQ010000233">
    <property type="protein sequence ID" value="CAF4301783.1"/>
    <property type="molecule type" value="Genomic_DNA"/>
</dbReference>
<comment type="caution">
    <text evidence="2">The sequence shown here is derived from an EMBL/GenBank/DDBJ whole genome shotgun (WGS) entry which is preliminary data.</text>
</comment>
<reference evidence="2" key="1">
    <citation type="submission" date="2021-02" db="EMBL/GenBank/DDBJ databases">
        <authorList>
            <person name="Nowell W R."/>
        </authorList>
    </citation>
    <scope>NUCLEOTIDE SEQUENCE</scope>
</reference>
<dbReference type="Proteomes" id="UP000663862">
    <property type="component" value="Unassembled WGS sequence"/>
</dbReference>
<feature type="region of interest" description="Disordered" evidence="1">
    <location>
        <begin position="1"/>
        <end position="20"/>
    </location>
</feature>
<name>A0A820I587_9BILA</name>
<evidence type="ECO:0000256" key="1">
    <source>
        <dbReference type="SAM" id="MobiDB-lite"/>
    </source>
</evidence>
<organism evidence="2 3">
    <name type="scientific">Rotaria socialis</name>
    <dbReference type="NCBI Taxonomy" id="392032"/>
    <lineage>
        <taxon>Eukaryota</taxon>
        <taxon>Metazoa</taxon>
        <taxon>Spiralia</taxon>
        <taxon>Gnathifera</taxon>
        <taxon>Rotifera</taxon>
        <taxon>Eurotatoria</taxon>
        <taxon>Bdelloidea</taxon>
        <taxon>Philodinida</taxon>
        <taxon>Philodinidae</taxon>
        <taxon>Rotaria</taxon>
    </lineage>
</organism>
<evidence type="ECO:0000313" key="3">
    <source>
        <dbReference type="Proteomes" id="UP000663862"/>
    </source>
</evidence>
<accession>A0A820I587</accession>
<dbReference type="AlphaFoldDB" id="A0A820I587"/>
<evidence type="ECO:0000313" key="2">
    <source>
        <dbReference type="EMBL" id="CAF4301783.1"/>
    </source>
</evidence>